<protein>
    <submittedName>
        <fullName evidence="1">Uncharacterized protein</fullName>
    </submittedName>
</protein>
<proteinExistence type="predicted"/>
<reference evidence="2" key="1">
    <citation type="submission" date="2011-07" db="EMBL/GenBank/DDBJ databases">
        <title>The complete genome of Cyclobacterium marinum DSM 745.</title>
        <authorList>
            <person name="Lucas S."/>
            <person name="Han J."/>
            <person name="Lapidus A."/>
            <person name="Bruce D."/>
            <person name="Goodwin L."/>
            <person name="Pitluck S."/>
            <person name="Peters L."/>
            <person name="Kyrpides N."/>
            <person name="Mavromatis K."/>
            <person name="Ivanova N."/>
            <person name="Ovchinnikova G."/>
            <person name="Chertkov O."/>
            <person name="Detter J.C."/>
            <person name="Tapia R."/>
            <person name="Han C."/>
            <person name="Land M."/>
            <person name="Hauser L."/>
            <person name="Markowitz V."/>
            <person name="Cheng J.-F."/>
            <person name="Hugenholtz P."/>
            <person name="Woyke T."/>
            <person name="Wu D."/>
            <person name="Tindall B."/>
            <person name="Schuetze A."/>
            <person name="Brambilla E."/>
            <person name="Klenk H.-P."/>
            <person name="Eisen J.A."/>
        </authorList>
    </citation>
    <scope>NUCLEOTIDE SEQUENCE [LARGE SCALE GENOMIC DNA]</scope>
    <source>
        <strain evidence="2">ATCC 25205 / DSM 745 / LMG 13164 / NCIMB 1802</strain>
    </source>
</reference>
<gene>
    <name evidence="1" type="ordered locus">Cycma_5041</name>
</gene>
<dbReference type="HOGENOM" id="CLU_2878382_0_0_10"/>
<evidence type="ECO:0000313" key="1">
    <source>
        <dbReference type="EMBL" id="AEL28725.1"/>
    </source>
</evidence>
<dbReference type="AlphaFoldDB" id="G0J8C5"/>
<dbReference type="EMBL" id="CP002955">
    <property type="protein sequence ID" value="AEL28725.1"/>
    <property type="molecule type" value="Genomic_DNA"/>
</dbReference>
<name>G0J8C5_CYCMS</name>
<accession>G0J8C5</accession>
<evidence type="ECO:0000313" key="2">
    <source>
        <dbReference type="Proteomes" id="UP000001635"/>
    </source>
</evidence>
<keyword evidence="2" id="KW-1185">Reference proteome</keyword>
<dbReference type="Proteomes" id="UP000001635">
    <property type="component" value="Chromosome"/>
</dbReference>
<dbReference type="KEGG" id="cmr:Cycma_5041"/>
<organism evidence="1 2">
    <name type="scientific">Cyclobacterium marinum (strain ATCC 25205 / DSM 745 / LMG 13164 / NCIMB 1802)</name>
    <name type="common">Flectobacillus marinus</name>
    <dbReference type="NCBI Taxonomy" id="880070"/>
    <lineage>
        <taxon>Bacteria</taxon>
        <taxon>Pseudomonadati</taxon>
        <taxon>Bacteroidota</taxon>
        <taxon>Cytophagia</taxon>
        <taxon>Cytophagales</taxon>
        <taxon>Cyclobacteriaceae</taxon>
        <taxon>Cyclobacterium</taxon>
    </lineage>
</organism>
<sequence length="63" mass="7535">MISYANIMNQEVYHLSQELKNVNIFIAMLKRETTSQISVQKRISCSRQLDLKQETQLYFKSFF</sequence>